<proteinExistence type="predicted"/>
<name>A0A5J4V4D9_9EUKA</name>
<protein>
    <submittedName>
        <fullName evidence="1">Uncharacterized protein</fullName>
    </submittedName>
</protein>
<evidence type="ECO:0000313" key="2">
    <source>
        <dbReference type="Proteomes" id="UP000324800"/>
    </source>
</evidence>
<feature type="non-terminal residue" evidence="1">
    <location>
        <position position="1"/>
    </location>
</feature>
<accession>A0A5J4V4D9</accession>
<evidence type="ECO:0000313" key="1">
    <source>
        <dbReference type="EMBL" id="KAA6376991.1"/>
    </source>
</evidence>
<comment type="caution">
    <text evidence="1">The sequence shown here is derived from an EMBL/GenBank/DDBJ whole genome shotgun (WGS) entry which is preliminary data.</text>
</comment>
<organism evidence="1 2">
    <name type="scientific">Streblomastix strix</name>
    <dbReference type="NCBI Taxonomy" id="222440"/>
    <lineage>
        <taxon>Eukaryota</taxon>
        <taxon>Metamonada</taxon>
        <taxon>Preaxostyla</taxon>
        <taxon>Oxymonadida</taxon>
        <taxon>Streblomastigidae</taxon>
        <taxon>Streblomastix</taxon>
    </lineage>
</organism>
<sequence>YSRIKKISAAGRGLMGLDIANFESELSQIVPAFVKPLSGRLLNLRSFAQAVGYTNTISILVEQIINNPYFKPKHFQAIIALCPLSEKKDLKRDASIIRQNIDSAWFVATKRSFNLDPDSEGQQLPEQRNRWPFPIAITHNCPPLPKLAISKPISPRPAAEIFLILEYLVNNNNNMKLNITNPKQYTLPIWLQHYIQLH</sequence>
<reference evidence="1 2" key="1">
    <citation type="submission" date="2019-03" db="EMBL/GenBank/DDBJ databases">
        <title>Single cell metagenomics reveals metabolic interactions within the superorganism composed of flagellate Streblomastix strix and complex community of Bacteroidetes bacteria on its surface.</title>
        <authorList>
            <person name="Treitli S.C."/>
            <person name="Kolisko M."/>
            <person name="Husnik F."/>
            <person name="Keeling P."/>
            <person name="Hampl V."/>
        </authorList>
    </citation>
    <scope>NUCLEOTIDE SEQUENCE [LARGE SCALE GENOMIC DNA]</scope>
    <source>
        <strain evidence="1">ST1C</strain>
    </source>
</reference>
<dbReference type="Proteomes" id="UP000324800">
    <property type="component" value="Unassembled WGS sequence"/>
</dbReference>
<dbReference type="AlphaFoldDB" id="A0A5J4V4D9"/>
<gene>
    <name evidence="1" type="ORF">EZS28_027480</name>
</gene>
<dbReference type="EMBL" id="SNRW01010128">
    <property type="protein sequence ID" value="KAA6376991.1"/>
    <property type="molecule type" value="Genomic_DNA"/>
</dbReference>